<evidence type="ECO:0000256" key="1">
    <source>
        <dbReference type="SAM" id="Coils"/>
    </source>
</evidence>
<evidence type="ECO:0000313" key="4">
    <source>
        <dbReference type="Proteomes" id="UP000321570"/>
    </source>
</evidence>
<feature type="compositionally biased region" description="Polar residues" evidence="2">
    <location>
        <begin position="469"/>
        <end position="485"/>
    </location>
</feature>
<feature type="compositionally biased region" description="Polar residues" evidence="2">
    <location>
        <begin position="69"/>
        <end position="86"/>
    </location>
</feature>
<evidence type="ECO:0000313" key="3">
    <source>
        <dbReference type="EMBL" id="VUZ38746.1"/>
    </source>
</evidence>
<dbReference type="Proteomes" id="UP000321570">
    <property type="component" value="Unassembled WGS sequence"/>
</dbReference>
<dbReference type="AlphaFoldDB" id="A0A564XV24"/>
<keyword evidence="4" id="KW-1185">Reference proteome</keyword>
<reference evidence="3 4" key="1">
    <citation type="submission" date="2019-07" db="EMBL/GenBank/DDBJ databases">
        <authorList>
            <person name="Jastrzebski P J."/>
            <person name="Paukszto L."/>
            <person name="Jastrzebski P J."/>
        </authorList>
    </citation>
    <scope>NUCLEOTIDE SEQUENCE [LARGE SCALE GENOMIC DNA]</scope>
    <source>
        <strain evidence="3 4">WMS-il1</strain>
    </source>
</reference>
<protein>
    <submittedName>
        <fullName evidence="3">Uncharacterized protein</fullName>
    </submittedName>
</protein>
<organism evidence="3 4">
    <name type="scientific">Hymenolepis diminuta</name>
    <name type="common">Rat tapeworm</name>
    <dbReference type="NCBI Taxonomy" id="6216"/>
    <lineage>
        <taxon>Eukaryota</taxon>
        <taxon>Metazoa</taxon>
        <taxon>Spiralia</taxon>
        <taxon>Lophotrochozoa</taxon>
        <taxon>Platyhelminthes</taxon>
        <taxon>Cestoda</taxon>
        <taxon>Eucestoda</taxon>
        <taxon>Cyclophyllidea</taxon>
        <taxon>Hymenolepididae</taxon>
        <taxon>Hymenolepis</taxon>
    </lineage>
</organism>
<keyword evidence="1" id="KW-0175">Coiled coil</keyword>
<dbReference type="EMBL" id="CABIJS010000006">
    <property type="protein sequence ID" value="VUZ38746.1"/>
    <property type="molecule type" value="Genomic_DNA"/>
</dbReference>
<sequence>MTESTIFLVDENRDRSRQYGYRMENQRGRNQGDGQDPRGRYREDNTQMRGSKGRFRGGIFGSRRDSNKKGSATTSFSSMFSPPLTSDSQSKFGFRLGGKMNDKEKKRFMWSKFNNKKNENVECQEFGAKKVCSAELDMVPCMVPKSKCNGGAICSSYGPSKCCSGFPNFDVERGCCLKNFCKKKCFVPKCVMEPCGELKCCSGGCDSQFDENYDHVGRFYRSSNAGGLNGAFNSGFDHSPRFSRYYDEGVNVEQDIKSRKCRFSGSCDRRFDGNFNGGINGGFKGGPNIEINSRFKNGMNTTFNGGFNNGMTGEGFNNGMSNGMKVGMGDNMADPMNGNALGMNSFAATNGLSNSLNALNEALSGIVNKLPLLNSGMGMNFGGGMMPTNGFNAGFGGMTTGGKMVSQGGFVGGQNSLMDPNFGRMGFGMQGNFGATSIYDDKFGGYGGSLEEIRNAQGGYTSAEFRYPSQPSDPSLNDQARSPPTSGFHGGIRSTLNGTGLDDDEDYDIQYIEPDMTEYHRKVKEAEERAEQKRHELIRQRDEEIARKRAEIKRQIEEEYERRKAEAERQRKAEIETRMLNAQDDIRRKEQHIMQIFTQKLKAIRDAETEKRIKYERALAEAYQRSQPLKQQYAMAQLQMQELEAFKAKLQQQEIVRKRILDMLTKQIQTVSHVPTYKPNASIEKDLLADFCQKMSAIKHQERKILEEVANIPLPHVERPEMPEIPIPEIPEVVPEHVPMPKRQEIRVRKTRLQTPSPPPLMPTPPLRDLCSPCCLEILPSRTEQQVPCILSPYQPQLQCPQPQFQCPQSQPPNFCMPIPMMPMTPVPMCAPSGCCMSCPSCYMPGGGFGSGCCNAYGRCCDPRECCKPSKCCSGSGDYILSKCCKRKKAFCQSAAKRVVYLDVALNLFRTAVTHSPNVANLEEAVDH</sequence>
<gene>
    <name evidence="3" type="ORF">WMSIL1_LOCUS171</name>
</gene>
<feature type="compositionally biased region" description="Basic and acidic residues" evidence="2">
    <location>
        <begin position="35"/>
        <end position="46"/>
    </location>
</feature>
<feature type="region of interest" description="Disordered" evidence="2">
    <location>
        <begin position="1"/>
        <end position="86"/>
    </location>
</feature>
<evidence type="ECO:0000256" key="2">
    <source>
        <dbReference type="SAM" id="MobiDB-lite"/>
    </source>
</evidence>
<proteinExistence type="predicted"/>
<feature type="coiled-coil region" evidence="1">
    <location>
        <begin position="516"/>
        <end position="592"/>
    </location>
</feature>
<name>A0A564XV24_HYMDI</name>
<accession>A0A564XV24</accession>
<feature type="region of interest" description="Disordered" evidence="2">
    <location>
        <begin position="463"/>
        <end position="506"/>
    </location>
</feature>